<dbReference type="STRING" id="155417.A0A4Q4T594"/>
<evidence type="ECO:0000256" key="1">
    <source>
        <dbReference type="SAM" id="MobiDB-lite"/>
    </source>
</evidence>
<proteinExistence type="predicted"/>
<feature type="region of interest" description="Disordered" evidence="1">
    <location>
        <begin position="1"/>
        <end position="28"/>
    </location>
</feature>
<accession>A0A4Q4T594</accession>
<dbReference type="OrthoDB" id="3526284at2759"/>
<keyword evidence="3" id="KW-1185">Reference proteome</keyword>
<evidence type="ECO:0000313" key="3">
    <source>
        <dbReference type="Proteomes" id="UP000293360"/>
    </source>
</evidence>
<dbReference type="EMBL" id="QJNU01000365">
    <property type="protein sequence ID" value="RYP01253.1"/>
    <property type="molecule type" value="Genomic_DNA"/>
</dbReference>
<sequence length="280" mass="30610">MDTKSSEDVPPPYDTIHHDGSSPENPRLESLTSHLQSHVASLPSRIRASQRAHTAQQGMDDTLLMDHIAPAIEEFLIDLGAQAPTPPLATLTIVPGGAVPETAVLSGLEETQKRGELARLFKVNLEEGTKGIQSPSYSASSQSANLLWWHDEAMARRLARSLQPKKMEKKEPVARTSPVQVAVERELSARKKKGGWGWGRWRSRLGSGETCERGAIGDPSSRARASEASASLGTQGWVQEQDEVQMAVEAQEVAFRVENELGILESMRGWAIVVIVEIRP</sequence>
<feature type="region of interest" description="Disordered" evidence="1">
    <location>
        <begin position="209"/>
        <end position="228"/>
    </location>
</feature>
<protein>
    <submittedName>
        <fullName evidence="2">Uncharacterized protein</fullName>
    </submittedName>
</protein>
<organism evidence="2 3">
    <name type="scientific">Monosporascus ibericus</name>
    <dbReference type="NCBI Taxonomy" id="155417"/>
    <lineage>
        <taxon>Eukaryota</taxon>
        <taxon>Fungi</taxon>
        <taxon>Dikarya</taxon>
        <taxon>Ascomycota</taxon>
        <taxon>Pezizomycotina</taxon>
        <taxon>Sordariomycetes</taxon>
        <taxon>Xylariomycetidae</taxon>
        <taxon>Xylariales</taxon>
        <taxon>Xylariales incertae sedis</taxon>
        <taxon>Monosporascus</taxon>
    </lineage>
</organism>
<dbReference type="Proteomes" id="UP000293360">
    <property type="component" value="Unassembled WGS sequence"/>
</dbReference>
<dbReference type="AlphaFoldDB" id="A0A4Q4T594"/>
<comment type="caution">
    <text evidence="2">The sequence shown here is derived from an EMBL/GenBank/DDBJ whole genome shotgun (WGS) entry which is preliminary data.</text>
</comment>
<name>A0A4Q4T594_9PEZI</name>
<evidence type="ECO:0000313" key="2">
    <source>
        <dbReference type="EMBL" id="RYP01253.1"/>
    </source>
</evidence>
<gene>
    <name evidence="2" type="ORF">DL764_006256</name>
</gene>
<reference evidence="2 3" key="1">
    <citation type="submission" date="2018-06" db="EMBL/GenBank/DDBJ databases">
        <title>Complete Genomes of Monosporascus.</title>
        <authorList>
            <person name="Robinson A.J."/>
            <person name="Natvig D.O."/>
        </authorList>
    </citation>
    <scope>NUCLEOTIDE SEQUENCE [LARGE SCALE GENOMIC DNA]</scope>
    <source>
        <strain evidence="2 3">CBS 110550</strain>
    </source>
</reference>